<evidence type="ECO:0000259" key="3">
    <source>
        <dbReference type="Pfam" id="PF03734"/>
    </source>
</evidence>
<sequence>MGSCGSLVTALVVCVAVLPTACSAPSSTPGPDAGPSGAVSSASTPTAEPASPGWASEVTARTRQVIRTVSSDRWCARIYCTATQAWERRRGTWVMVREFGSTIGPRGWGKRRQDDGRTPVGVYRIKVTFSTTPGNPGRMPWRRRLPTSTVTDEVGPLYNTWIEEPGRTDGDRPSMRWGFVVDYNRVRLRPGVGPAPVPDAGSGIFYHTSRPRHRWEPSEGCTRLEDPSDMRWLLKWLRPEARPRVVQNL</sequence>
<dbReference type="Pfam" id="PF03734">
    <property type="entry name" value="YkuD"/>
    <property type="match status" value="1"/>
</dbReference>
<evidence type="ECO:0000313" key="5">
    <source>
        <dbReference type="Proteomes" id="UP000283644"/>
    </source>
</evidence>
<feature type="domain" description="L,D-TPase catalytic" evidence="3">
    <location>
        <begin position="98"/>
        <end position="240"/>
    </location>
</feature>
<proteinExistence type="predicted"/>
<name>A0A417Y3T6_9ACTN</name>
<evidence type="ECO:0000313" key="4">
    <source>
        <dbReference type="EMBL" id="RHW27265.1"/>
    </source>
</evidence>
<dbReference type="PANTHER" id="PTHR38589">
    <property type="entry name" value="BLR0621 PROTEIN"/>
    <property type="match status" value="1"/>
</dbReference>
<dbReference type="InterPro" id="IPR005490">
    <property type="entry name" value="LD_TPept_cat_dom"/>
</dbReference>
<comment type="caution">
    <text evidence="4">The sequence shown here is derived from an EMBL/GenBank/DDBJ whole genome shotgun (WGS) entry which is preliminary data.</text>
</comment>
<feature type="compositionally biased region" description="Low complexity" evidence="1">
    <location>
        <begin position="38"/>
        <end position="52"/>
    </location>
</feature>
<keyword evidence="2" id="KW-0732">Signal</keyword>
<feature type="signal peptide" evidence="2">
    <location>
        <begin position="1"/>
        <end position="24"/>
    </location>
</feature>
<dbReference type="AlphaFoldDB" id="A0A417Y3T6"/>
<accession>A0A417Y3T6</accession>
<dbReference type="GO" id="GO:0016740">
    <property type="term" value="F:transferase activity"/>
    <property type="evidence" value="ECO:0007669"/>
    <property type="project" value="InterPro"/>
</dbReference>
<gene>
    <name evidence="4" type="ORF">D0Z08_08850</name>
</gene>
<dbReference type="EMBL" id="QXGH01000013">
    <property type="protein sequence ID" value="RHW27265.1"/>
    <property type="molecule type" value="Genomic_DNA"/>
</dbReference>
<organism evidence="4 5">
    <name type="scientific">Nocardioides immobilis</name>
    <dbReference type="NCBI Taxonomy" id="2049295"/>
    <lineage>
        <taxon>Bacteria</taxon>
        <taxon>Bacillati</taxon>
        <taxon>Actinomycetota</taxon>
        <taxon>Actinomycetes</taxon>
        <taxon>Propionibacteriales</taxon>
        <taxon>Nocardioidaceae</taxon>
        <taxon>Nocardioides</taxon>
    </lineage>
</organism>
<evidence type="ECO:0000256" key="2">
    <source>
        <dbReference type="SAM" id="SignalP"/>
    </source>
</evidence>
<dbReference type="PANTHER" id="PTHR38589:SF1">
    <property type="entry name" value="BLR0621 PROTEIN"/>
    <property type="match status" value="1"/>
</dbReference>
<protein>
    <recommendedName>
        <fullName evidence="3">L,D-TPase catalytic domain-containing protein</fullName>
    </recommendedName>
</protein>
<dbReference type="OrthoDB" id="186490at2"/>
<dbReference type="Proteomes" id="UP000283644">
    <property type="component" value="Unassembled WGS sequence"/>
</dbReference>
<keyword evidence="5" id="KW-1185">Reference proteome</keyword>
<feature type="region of interest" description="Disordered" evidence="1">
    <location>
        <begin position="25"/>
        <end position="58"/>
    </location>
</feature>
<reference evidence="4 5" key="1">
    <citation type="submission" date="2018-09" db="EMBL/GenBank/DDBJ databases">
        <title>Genome sequencing of Nocardioides immobilis CCTCC AB 2017083 for comparison to Nocardioides silvaticus.</title>
        <authorList>
            <person name="Li C."/>
            <person name="Wang G."/>
        </authorList>
    </citation>
    <scope>NUCLEOTIDE SEQUENCE [LARGE SCALE GENOMIC DNA]</scope>
    <source>
        <strain evidence="4 5">CCTCC AB 2017083</strain>
    </source>
</reference>
<feature type="chain" id="PRO_5038503698" description="L,D-TPase catalytic domain-containing protein" evidence="2">
    <location>
        <begin position="25"/>
        <end position="249"/>
    </location>
</feature>
<evidence type="ECO:0000256" key="1">
    <source>
        <dbReference type="SAM" id="MobiDB-lite"/>
    </source>
</evidence>
<dbReference type="CDD" id="cd16913">
    <property type="entry name" value="YkuD_like"/>
    <property type="match status" value="1"/>
</dbReference>